<evidence type="ECO:0000313" key="2">
    <source>
        <dbReference type="Proteomes" id="UP000181790"/>
    </source>
</evidence>
<dbReference type="EMBL" id="MORL01000013">
    <property type="protein sequence ID" value="OIN57348.1"/>
    <property type="molecule type" value="Genomic_DNA"/>
</dbReference>
<protein>
    <recommendedName>
        <fullName evidence="3">Outer membrane protein beta-barrel domain-containing protein</fullName>
    </recommendedName>
</protein>
<dbReference type="Proteomes" id="UP000181790">
    <property type="component" value="Unassembled WGS sequence"/>
</dbReference>
<accession>A0A1S2VHJ9</accession>
<proteinExistence type="predicted"/>
<evidence type="ECO:0008006" key="3">
    <source>
        <dbReference type="Google" id="ProtNLM"/>
    </source>
</evidence>
<keyword evidence="2" id="KW-1185">Reference proteome</keyword>
<dbReference type="AlphaFoldDB" id="A0A1S2VHJ9"/>
<name>A0A1S2VHJ9_9BACT</name>
<sequence>MKCVFCLLLLLTICHITTAQRRRDEDRRAVALYGEAGGGGFLYSSNLDIRILNWNSGIGLRVGAEVFDMSLIKQLGTGPQNYISGTGQVVAFPIGINTVMDDRRVAFELGVGYVPVRGKFSIPSAEFEVDGNSHYSYGHIGFRLRPLKGGGFLMRANYTPLIINGYLKNWAGLSAGFVF</sequence>
<evidence type="ECO:0000313" key="1">
    <source>
        <dbReference type="EMBL" id="OIN57348.1"/>
    </source>
</evidence>
<comment type="caution">
    <text evidence="1">The sequence shown here is derived from an EMBL/GenBank/DDBJ whole genome shotgun (WGS) entry which is preliminary data.</text>
</comment>
<gene>
    <name evidence="1" type="ORF">BLX24_20445</name>
</gene>
<organism evidence="1 2">
    <name type="scientific">Arsenicibacter rosenii</name>
    <dbReference type="NCBI Taxonomy" id="1750698"/>
    <lineage>
        <taxon>Bacteria</taxon>
        <taxon>Pseudomonadati</taxon>
        <taxon>Bacteroidota</taxon>
        <taxon>Cytophagia</taxon>
        <taxon>Cytophagales</taxon>
        <taxon>Spirosomataceae</taxon>
        <taxon>Arsenicibacter</taxon>
    </lineage>
</organism>
<reference evidence="1 2" key="1">
    <citation type="submission" date="2016-10" db="EMBL/GenBank/DDBJ databases">
        <title>Arsenicibacter rosenii gen. nov., sp. nov., an efficient arsenic-methylating bacterium isolated from an arsenic-contaminated paddy soil.</title>
        <authorList>
            <person name="Huang K."/>
        </authorList>
    </citation>
    <scope>NUCLEOTIDE SEQUENCE [LARGE SCALE GENOMIC DNA]</scope>
    <source>
        <strain evidence="1 2">SM-1</strain>
    </source>
</reference>